<sequence>MRFRRNHCQYFNIWNKGIKTFAAFDKIICGAKEKMDGSIEEQ</sequence>
<reference evidence="1 2" key="1">
    <citation type="submission" date="2016-01" db="EMBL/GenBank/DDBJ databases">
        <title>Draft Genome Sequences of Seven Thermophilic Sporeformers Isolated from Foods.</title>
        <authorList>
            <person name="Berendsen E.M."/>
            <person name="Wells-Bennik M.H."/>
            <person name="Krawcyk A.O."/>
            <person name="De Jong A."/>
            <person name="Holsappel S."/>
            <person name="Eijlander R.T."/>
            <person name="Kuipers O.P."/>
        </authorList>
    </citation>
    <scope>NUCLEOTIDE SEQUENCE [LARGE SCALE GENOMIC DNA]</scope>
    <source>
        <strain evidence="1 2">B4135</strain>
    </source>
</reference>
<accession>A0A150LZ17</accession>
<evidence type="ECO:0000313" key="2">
    <source>
        <dbReference type="Proteomes" id="UP000075683"/>
    </source>
</evidence>
<evidence type="ECO:0000313" key="1">
    <source>
        <dbReference type="EMBL" id="KYD17453.1"/>
    </source>
</evidence>
<proteinExistence type="predicted"/>
<organism evidence="1 2">
    <name type="scientific">Caldibacillus debilis</name>
    <dbReference type="NCBI Taxonomy" id="301148"/>
    <lineage>
        <taxon>Bacteria</taxon>
        <taxon>Bacillati</taxon>
        <taxon>Bacillota</taxon>
        <taxon>Bacilli</taxon>
        <taxon>Bacillales</taxon>
        <taxon>Bacillaceae</taxon>
        <taxon>Caldibacillus</taxon>
    </lineage>
</organism>
<dbReference type="Proteomes" id="UP000075683">
    <property type="component" value="Unassembled WGS sequence"/>
</dbReference>
<protein>
    <submittedName>
        <fullName evidence="1">Uncharacterized protein</fullName>
    </submittedName>
</protein>
<comment type="caution">
    <text evidence="1">The sequence shown here is derived from an EMBL/GenBank/DDBJ whole genome shotgun (WGS) entry which is preliminary data.</text>
</comment>
<name>A0A150LZ17_9BACI</name>
<dbReference type="STRING" id="301148.B4135_2475"/>
<dbReference type="AlphaFoldDB" id="A0A150LZ17"/>
<dbReference type="EMBL" id="LQYT01000056">
    <property type="protein sequence ID" value="KYD17453.1"/>
    <property type="molecule type" value="Genomic_DNA"/>
</dbReference>
<gene>
    <name evidence="1" type="ORF">B4135_2475</name>
</gene>